<dbReference type="HAMAP" id="MF_00185">
    <property type="entry name" value="IPP_trans"/>
    <property type="match status" value="1"/>
</dbReference>
<dbReference type="InterPro" id="IPR027417">
    <property type="entry name" value="P-loop_NTPase"/>
</dbReference>
<reference evidence="12" key="1">
    <citation type="submission" date="2016-11" db="EMBL/GenBank/DDBJ databases">
        <authorList>
            <person name="Varghese N."/>
            <person name="Submissions S."/>
        </authorList>
    </citation>
    <scope>NUCLEOTIDE SEQUENCE [LARGE SCALE GENOMIC DNA]</scope>
    <source>
        <strain evidence="12">DSM 13643</strain>
    </source>
</reference>
<dbReference type="AlphaFoldDB" id="A0A1M5VSZ8"/>
<keyword evidence="12" id="KW-1185">Reference proteome</keyword>
<evidence type="ECO:0000256" key="10">
    <source>
        <dbReference type="HAMAP-Rule" id="MF_00185"/>
    </source>
</evidence>
<dbReference type="GO" id="GO:0052381">
    <property type="term" value="F:tRNA dimethylallyltransferase activity"/>
    <property type="evidence" value="ECO:0007669"/>
    <property type="project" value="UniProtKB-UniRule"/>
</dbReference>
<dbReference type="Gene3D" id="1.10.20.140">
    <property type="match status" value="1"/>
</dbReference>
<comment type="cofactor">
    <cofactor evidence="1 10">
        <name>Mg(2+)</name>
        <dbReference type="ChEBI" id="CHEBI:18420"/>
    </cofactor>
</comment>
<dbReference type="RefSeq" id="WP_073197528.1">
    <property type="nucleotide sequence ID" value="NZ_FQXO01000073.1"/>
</dbReference>
<dbReference type="InterPro" id="IPR001270">
    <property type="entry name" value="ClpA/B"/>
</dbReference>
<dbReference type="PANTHER" id="PTHR11088">
    <property type="entry name" value="TRNA DIMETHYLALLYLTRANSFERASE"/>
    <property type="match status" value="1"/>
</dbReference>
<feature type="binding site" evidence="10">
    <location>
        <begin position="13"/>
        <end position="20"/>
    </location>
    <ligand>
        <name>ATP</name>
        <dbReference type="ChEBI" id="CHEBI:30616"/>
    </ligand>
</feature>
<dbReference type="GO" id="GO:0005524">
    <property type="term" value="F:ATP binding"/>
    <property type="evidence" value="ECO:0007669"/>
    <property type="project" value="UniProtKB-UniRule"/>
</dbReference>
<evidence type="ECO:0000256" key="8">
    <source>
        <dbReference type="ARBA" id="ARBA00022842"/>
    </source>
</evidence>
<dbReference type="PRINTS" id="PR00300">
    <property type="entry name" value="CLPPROTEASEA"/>
</dbReference>
<dbReference type="GO" id="GO:0006400">
    <property type="term" value="P:tRNA modification"/>
    <property type="evidence" value="ECO:0007669"/>
    <property type="project" value="TreeGrafter"/>
</dbReference>
<dbReference type="Pfam" id="PF01715">
    <property type="entry name" value="IPPT"/>
    <property type="match status" value="1"/>
</dbReference>
<dbReference type="InterPro" id="IPR039657">
    <property type="entry name" value="Dimethylallyltransferase"/>
</dbReference>
<dbReference type="EMBL" id="FQXO01000073">
    <property type="protein sequence ID" value="SHH78337.1"/>
    <property type="molecule type" value="Genomic_DNA"/>
</dbReference>
<evidence type="ECO:0000256" key="7">
    <source>
        <dbReference type="ARBA" id="ARBA00022840"/>
    </source>
</evidence>
<dbReference type="EC" id="2.5.1.75" evidence="10"/>
<evidence type="ECO:0000313" key="11">
    <source>
        <dbReference type="EMBL" id="SHH78337.1"/>
    </source>
</evidence>
<gene>
    <name evidence="10" type="primary">miaA</name>
    <name evidence="11" type="ORF">SAMN02745135_02109</name>
</gene>
<accession>A0A1M5VSZ8</accession>
<dbReference type="NCBIfam" id="TIGR00174">
    <property type="entry name" value="miaA"/>
    <property type="match status" value="1"/>
</dbReference>
<evidence type="ECO:0000256" key="4">
    <source>
        <dbReference type="ARBA" id="ARBA00022679"/>
    </source>
</evidence>
<evidence type="ECO:0000256" key="5">
    <source>
        <dbReference type="ARBA" id="ARBA00022694"/>
    </source>
</evidence>
<keyword evidence="6 10" id="KW-0547">Nucleotide-binding</keyword>
<keyword evidence="7 10" id="KW-0067">ATP-binding</keyword>
<comment type="function">
    <text evidence="2 10">Catalyzes the transfer of a dimethylallyl group onto the adenine at position 37 in tRNAs that read codons beginning with uridine, leading to the formation of N6-(dimethylallyl)adenosine (i(6)A).</text>
</comment>
<keyword evidence="8 10" id="KW-0460">Magnesium</keyword>
<evidence type="ECO:0000313" key="12">
    <source>
        <dbReference type="Proteomes" id="UP000183967"/>
    </source>
</evidence>
<feature type="binding site" evidence="10">
    <location>
        <begin position="15"/>
        <end position="20"/>
    </location>
    <ligand>
        <name>substrate</name>
    </ligand>
</feature>
<comment type="similarity">
    <text evidence="3 10">Belongs to the IPP transferase family.</text>
</comment>
<evidence type="ECO:0000256" key="1">
    <source>
        <dbReference type="ARBA" id="ARBA00001946"/>
    </source>
</evidence>
<name>A0A1M5VSZ8_9FIRM</name>
<feature type="site" description="Interaction with substrate tRNA" evidence="10">
    <location>
        <position position="104"/>
    </location>
</feature>
<evidence type="ECO:0000256" key="6">
    <source>
        <dbReference type="ARBA" id="ARBA00022741"/>
    </source>
</evidence>
<comment type="subunit">
    <text evidence="10">Monomer.</text>
</comment>
<sequence>MNSHKKPLFVLIGPTAVGKTEISIELAHKLNGEIISADSMQIYKYMDIGTAKITEEEKRGIKHYLIDEIYPDQKFSVSDYKKLAEKYINEILNKGKLPIVVGGTGLYINSLVYELDFTNAVSNPEFRNEMMNKAKTFGNKYIHDELKKVDPISAERIHINDTKRIIRALEIYHETGKPMSHYYKNFRKPNSKYNIAMVGLTIDREKLYNRINHRVDKMIELGLIDEVKNLLKMGYSSELTSMQGLGYKEIIAYLKGEYTLEEAINILKRDTRRFAKRQLTWFRRDDRIHWVNLERFNDKNEIVDYIVNYVRSILNF</sequence>
<dbReference type="SUPFAM" id="SSF52540">
    <property type="entry name" value="P-loop containing nucleoside triphosphate hydrolases"/>
    <property type="match status" value="2"/>
</dbReference>
<evidence type="ECO:0000256" key="9">
    <source>
        <dbReference type="ARBA" id="ARBA00049563"/>
    </source>
</evidence>
<organism evidence="11 12">
    <name type="scientific">Caloranaerobacter azorensis DSM 13643</name>
    <dbReference type="NCBI Taxonomy" id="1121264"/>
    <lineage>
        <taxon>Bacteria</taxon>
        <taxon>Bacillati</taxon>
        <taxon>Bacillota</taxon>
        <taxon>Tissierellia</taxon>
        <taxon>Tissierellales</taxon>
        <taxon>Thermohalobacteraceae</taxon>
        <taxon>Caloranaerobacter</taxon>
    </lineage>
</organism>
<proteinExistence type="inferred from homology"/>
<feature type="region of interest" description="Interaction with substrate tRNA" evidence="10">
    <location>
        <begin position="38"/>
        <end position="41"/>
    </location>
</feature>
<keyword evidence="5 10" id="KW-0819">tRNA processing</keyword>
<dbReference type="Proteomes" id="UP000183967">
    <property type="component" value="Unassembled WGS sequence"/>
</dbReference>
<dbReference type="InterPro" id="IPR018022">
    <property type="entry name" value="IPT"/>
</dbReference>
<dbReference type="PANTHER" id="PTHR11088:SF60">
    <property type="entry name" value="TRNA DIMETHYLALLYLTRANSFERASE"/>
    <property type="match status" value="1"/>
</dbReference>
<feature type="site" description="Interaction with substrate tRNA" evidence="10">
    <location>
        <position position="127"/>
    </location>
</feature>
<keyword evidence="4 10" id="KW-0808">Transferase</keyword>
<evidence type="ECO:0000256" key="3">
    <source>
        <dbReference type="ARBA" id="ARBA00005842"/>
    </source>
</evidence>
<evidence type="ECO:0000256" key="2">
    <source>
        <dbReference type="ARBA" id="ARBA00003213"/>
    </source>
</evidence>
<comment type="catalytic activity">
    <reaction evidence="9 10">
        <text>adenosine(37) in tRNA + dimethylallyl diphosphate = N(6)-dimethylallyladenosine(37) in tRNA + diphosphate</text>
        <dbReference type="Rhea" id="RHEA:26482"/>
        <dbReference type="Rhea" id="RHEA-COMP:10162"/>
        <dbReference type="Rhea" id="RHEA-COMP:10375"/>
        <dbReference type="ChEBI" id="CHEBI:33019"/>
        <dbReference type="ChEBI" id="CHEBI:57623"/>
        <dbReference type="ChEBI" id="CHEBI:74411"/>
        <dbReference type="ChEBI" id="CHEBI:74415"/>
        <dbReference type="EC" id="2.5.1.75"/>
    </reaction>
</comment>
<dbReference type="Gene3D" id="3.40.50.300">
    <property type="entry name" value="P-loop containing nucleotide triphosphate hydrolases"/>
    <property type="match status" value="1"/>
</dbReference>
<dbReference type="FunFam" id="1.10.20.140:FF:000001">
    <property type="entry name" value="tRNA dimethylallyltransferase"/>
    <property type="match status" value="1"/>
</dbReference>
<protein>
    <recommendedName>
        <fullName evidence="10">tRNA dimethylallyltransferase</fullName>
        <ecNumber evidence="10">2.5.1.75</ecNumber>
    </recommendedName>
    <alternativeName>
        <fullName evidence="10">Dimethylallyl diphosphate:tRNA dimethylallyltransferase</fullName>
        <shortName evidence="10">DMAPP:tRNA dimethylallyltransferase</shortName>
        <shortName evidence="10">DMATase</shortName>
    </alternativeName>
    <alternativeName>
        <fullName evidence="10">Isopentenyl-diphosphate:tRNA isopentenyltransferase</fullName>
        <shortName evidence="10">IPP transferase</shortName>
        <shortName evidence="10">IPPT</shortName>
        <shortName evidence="10">IPTase</shortName>
    </alternativeName>
</protein>
<dbReference type="OrthoDB" id="9776390at2"/>
<comment type="caution">
    <text evidence="10">Lacks conserved residue(s) required for the propagation of feature annotation.</text>
</comment>